<keyword evidence="2" id="KW-1185">Reference proteome</keyword>
<evidence type="ECO:0000313" key="1">
    <source>
        <dbReference type="EMBL" id="CAG8717151.1"/>
    </source>
</evidence>
<dbReference type="Proteomes" id="UP000789901">
    <property type="component" value="Unassembled WGS sequence"/>
</dbReference>
<proteinExistence type="predicted"/>
<accession>A0ABN7V1E3</accession>
<protein>
    <submittedName>
        <fullName evidence="1">2807_t:CDS:1</fullName>
    </submittedName>
</protein>
<gene>
    <name evidence="1" type="ORF">GMARGA_LOCUS13221</name>
</gene>
<sequence length="120" mass="13702">MPSSGELPVFGQLYFLDTSKARGLSSQHSANIHLNQELLGFLDQIIRNVSTYAQVYKLIPKDLEYYCLCLLLLYVPGAQCFDDLKTVNNKPCDSFYEAAHKHELLENDNEWTRSSNEAIQ</sequence>
<comment type="caution">
    <text evidence="1">The sequence shown here is derived from an EMBL/GenBank/DDBJ whole genome shotgun (WGS) entry which is preliminary data.</text>
</comment>
<organism evidence="1 2">
    <name type="scientific">Gigaspora margarita</name>
    <dbReference type="NCBI Taxonomy" id="4874"/>
    <lineage>
        <taxon>Eukaryota</taxon>
        <taxon>Fungi</taxon>
        <taxon>Fungi incertae sedis</taxon>
        <taxon>Mucoromycota</taxon>
        <taxon>Glomeromycotina</taxon>
        <taxon>Glomeromycetes</taxon>
        <taxon>Diversisporales</taxon>
        <taxon>Gigasporaceae</taxon>
        <taxon>Gigaspora</taxon>
    </lineage>
</organism>
<evidence type="ECO:0000313" key="2">
    <source>
        <dbReference type="Proteomes" id="UP000789901"/>
    </source>
</evidence>
<dbReference type="EMBL" id="CAJVQB010008316">
    <property type="protein sequence ID" value="CAG8717151.1"/>
    <property type="molecule type" value="Genomic_DNA"/>
</dbReference>
<name>A0ABN7V1E3_GIGMA</name>
<reference evidence="1 2" key="1">
    <citation type="submission" date="2021-06" db="EMBL/GenBank/DDBJ databases">
        <authorList>
            <person name="Kallberg Y."/>
            <person name="Tangrot J."/>
            <person name="Rosling A."/>
        </authorList>
    </citation>
    <scope>NUCLEOTIDE SEQUENCE [LARGE SCALE GENOMIC DNA]</scope>
    <source>
        <strain evidence="1 2">120-4 pot B 10/14</strain>
    </source>
</reference>